<dbReference type="Proteomes" id="UP000184758">
    <property type="component" value="Unassembled WGS sequence"/>
</dbReference>
<gene>
    <name evidence="1" type="ORF">SAMN05878443_0787</name>
</gene>
<reference evidence="2" key="1">
    <citation type="submission" date="2016-11" db="EMBL/GenBank/DDBJ databases">
        <authorList>
            <person name="Varghese N."/>
            <person name="Submissions S."/>
        </authorList>
    </citation>
    <scope>NUCLEOTIDE SEQUENCE [LARGE SCALE GENOMIC DNA]</scope>
    <source>
        <strain evidence="2">313</strain>
    </source>
</reference>
<dbReference type="EMBL" id="FSRN01000001">
    <property type="protein sequence ID" value="SIN97990.1"/>
    <property type="molecule type" value="Genomic_DNA"/>
</dbReference>
<dbReference type="STRING" id="28230.SAMN05878443_0787"/>
<accession>A0A1N6FRW2</accession>
<keyword evidence="2" id="KW-1185">Reference proteome</keyword>
<name>A0A1N6FRW2_9LACT</name>
<dbReference type="RefSeq" id="WP_034547546.1">
    <property type="nucleotide sequence ID" value="NZ_FSRN01000001.1"/>
</dbReference>
<protein>
    <submittedName>
        <fullName evidence="1">Uncharacterized protein</fullName>
    </submittedName>
</protein>
<evidence type="ECO:0000313" key="1">
    <source>
        <dbReference type="EMBL" id="SIN97990.1"/>
    </source>
</evidence>
<sequence>MNKTANEKDEIIQELAGQTNEIVTALRKETLDLQNVCADLTNFMNDATESLSDDSYQILDDLTEEVIRILNVLEEKPTYPFDNYFSLLEKIDDTPLEELEA</sequence>
<proteinExistence type="predicted"/>
<dbReference type="AlphaFoldDB" id="A0A1N6FRW2"/>
<organism evidence="1 2">
    <name type="scientific">Carnobacterium alterfunditum</name>
    <dbReference type="NCBI Taxonomy" id="28230"/>
    <lineage>
        <taxon>Bacteria</taxon>
        <taxon>Bacillati</taxon>
        <taxon>Bacillota</taxon>
        <taxon>Bacilli</taxon>
        <taxon>Lactobacillales</taxon>
        <taxon>Carnobacteriaceae</taxon>
        <taxon>Carnobacterium</taxon>
    </lineage>
</organism>
<evidence type="ECO:0000313" key="2">
    <source>
        <dbReference type="Proteomes" id="UP000184758"/>
    </source>
</evidence>